<protein>
    <submittedName>
        <fullName evidence="2">Uncharacterized protein</fullName>
    </submittedName>
</protein>
<dbReference type="EMBL" id="QFPP01000007">
    <property type="protein sequence ID" value="PZQ77975.1"/>
    <property type="molecule type" value="Genomic_DNA"/>
</dbReference>
<comment type="caution">
    <text evidence="2">The sequence shown here is derived from an EMBL/GenBank/DDBJ whole genome shotgun (WGS) entry which is preliminary data.</text>
</comment>
<evidence type="ECO:0000313" key="3">
    <source>
        <dbReference type="Proteomes" id="UP000249135"/>
    </source>
</evidence>
<evidence type="ECO:0000256" key="1">
    <source>
        <dbReference type="SAM" id="MobiDB-lite"/>
    </source>
</evidence>
<feature type="compositionally biased region" description="Basic and acidic residues" evidence="1">
    <location>
        <begin position="10"/>
        <end position="25"/>
    </location>
</feature>
<accession>A0A2W5QST8</accession>
<dbReference type="AlphaFoldDB" id="A0A2W5QST8"/>
<name>A0A2W5QST8_VARPD</name>
<reference evidence="2 3" key="1">
    <citation type="submission" date="2017-08" db="EMBL/GenBank/DDBJ databases">
        <title>Infants hospitalized years apart are colonized by the same room-sourced microbial strains.</title>
        <authorList>
            <person name="Brooks B."/>
            <person name="Olm M.R."/>
            <person name="Firek B.A."/>
            <person name="Baker R."/>
            <person name="Thomas B.C."/>
            <person name="Morowitz M.J."/>
            <person name="Banfield J.F."/>
        </authorList>
    </citation>
    <scope>NUCLEOTIDE SEQUENCE [LARGE SCALE GENOMIC DNA]</scope>
    <source>
        <strain evidence="2">S2_005_003_R2_41</strain>
    </source>
</reference>
<organism evidence="2 3">
    <name type="scientific">Variovorax paradoxus</name>
    <dbReference type="NCBI Taxonomy" id="34073"/>
    <lineage>
        <taxon>Bacteria</taxon>
        <taxon>Pseudomonadati</taxon>
        <taxon>Pseudomonadota</taxon>
        <taxon>Betaproteobacteria</taxon>
        <taxon>Burkholderiales</taxon>
        <taxon>Comamonadaceae</taxon>
        <taxon>Variovorax</taxon>
    </lineage>
</organism>
<feature type="region of interest" description="Disordered" evidence="1">
    <location>
        <begin position="1"/>
        <end position="26"/>
    </location>
</feature>
<evidence type="ECO:0000313" key="2">
    <source>
        <dbReference type="EMBL" id="PZQ77975.1"/>
    </source>
</evidence>
<dbReference type="Proteomes" id="UP000249135">
    <property type="component" value="Unassembled WGS sequence"/>
</dbReference>
<gene>
    <name evidence="2" type="ORF">DI563_02115</name>
</gene>
<proteinExistence type="predicted"/>
<sequence length="92" mass="10313">MDEFPPFGMSERRDSGPAHLDRTSDGYHVTSQQLANEEENQRALYDACDLCEEVDEVVVQLLKEGDALEAGNILMQRMEAAIRSRAAWNCAP</sequence>